<comment type="caution">
    <text evidence="2">The sequence shown here is derived from an EMBL/GenBank/DDBJ whole genome shotgun (WGS) entry which is preliminary data.</text>
</comment>
<dbReference type="InterPro" id="IPR010753">
    <property type="entry name" value="DUF1330"/>
</dbReference>
<dbReference type="EMBL" id="QGGY01000020">
    <property type="protein sequence ID" value="PWJ72259.1"/>
    <property type="molecule type" value="Genomic_DNA"/>
</dbReference>
<dbReference type="PANTHER" id="PTHR41521:SF4">
    <property type="entry name" value="BLR0684 PROTEIN"/>
    <property type="match status" value="1"/>
</dbReference>
<dbReference type="Proteomes" id="UP000245412">
    <property type="component" value="Unassembled WGS sequence"/>
</dbReference>
<dbReference type="RefSeq" id="WP_109748640.1">
    <property type="nucleotide sequence ID" value="NZ_JANKBI010000021.1"/>
</dbReference>
<evidence type="ECO:0000259" key="1">
    <source>
        <dbReference type="Pfam" id="PF07045"/>
    </source>
</evidence>
<gene>
    <name evidence="2" type="ORF">C7383_12066</name>
</gene>
<keyword evidence="3" id="KW-1185">Reference proteome</keyword>
<feature type="domain" description="DUF1330" evidence="1">
    <location>
        <begin position="4"/>
        <end position="98"/>
    </location>
</feature>
<reference evidence="2 3" key="1">
    <citation type="submission" date="2018-05" db="EMBL/GenBank/DDBJ databases">
        <authorList>
            <person name="Goeker M."/>
            <person name="Huntemann M."/>
            <person name="Clum A."/>
            <person name="Pillay M."/>
            <person name="Palaniappan K."/>
            <person name="Varghese N."/>
            <person name="Mikhailova N."/>
            <person name="Stamatis D."/>
            <person name="Reddy T."/>
            <person name="Daum C."/>
            <person name="Shapiro N."/>
            <person name="Ivanova N."/>
            <person name="Kyrpides N."/>
            <person name="Woyke T."/>
        </authorList>
    </citation>
    <scope>NUCLEOTIDE SEQUENCE [LARGE SCALE GENOMIC DNA]</scope>
    <source>
        <strain evidence="2 3">DSM 26524</strain>
    </source>
</reference>
<name>A0AB73SY32_9FIRM</name>
<dbReference type="PANTHER" id="PTHR41521">
    <property type="match status" value="1"/>
</dbReference>
<evidence type="ECO:0000313" key="3">
    <source>
        <dbReference type="Proteomes" id="UP000245412"/>
    </source>
</evidence>
<dbReference type="SUPFAM" id="SSF54909">
    <property type="entry name" value="Dimeric alpha+beta barrel"/>
    <property type="match status" value="1"/>
</dbReference>
<evidence type="ECO:0000313" key="2">
    <source>
        <dbReference type="EMBL" id="PWJ72259.1"/>
    </source>
</evidence>
<dbReference type="Pfam" id="PF07045">
    <property type="entry name" value="DUF1330"/>
    <property type="match status" value="1"/>
</dbReference>
<organism evidence="2 3">
    <name type="scientific">Murimonas intestini</name>
    <dbReference type="NCBI Taxonomy" id="1337051"/>
    <lineage>
        <taxon>Bacteria</taxon>
        <taxon>Bacillati</taxon>
        <taxon>Bacillota</taxon>
        <taxon>Clostridia</taxon>
        <taxon>Lachnospirales</taxon>
        <taxon>Lachnospiraceae</taxon>
        <taxon>Murimonas</taxon>
    </lineage>
</organism>
<dbReference type="Gene3D" id="3.30.70.100">
    <property type="match status" value="1"/>
</dbReference>
<sequence length="99" mass="11439">MPWYFIVDTYIDEQKGRGEYDEYIHDVKPIVESYGGEYLARTENIFSFCGGRTPQRVILIKFNSKEDLDACFSSPEYKAIMSKRINSVDSRAVIVEGIK</sequence>
<protein>
    <submittedName>
        <fullName evidence="2">Uncharacterized protein (DUF1330 family)</fullName>
    </submittedName>
</protein>
<proteinExistence type="predicted"/>
<dbReference type="AlphaFoldDB" id="A0AB73SY32"/>
<accession>A0AB73SY32</accession>
<dbReference type="InterPro" id="IPR011008">
    <property type="entry name" value="Dimeric_a/b-barrel"/>
</dbReference>